<evidence type="ECO:0000256" key="4">
    <source>
        <dbReference type="SAM" id="Phobius"/>
    </source>
</evidence>
<evidence type="ECO:0000256" key="1">
    <source>
        <dbReference type="ARBA" id="ARBA00022536"/>
    </source>
</evidence>
<dbReference type="PANTHER" id="PTHR15332">
    <property type="entry name" value="PROPROTEIN CONVERTASE SUBTILISIN_KEXIN TYPE 5-LIKE"/>
    <property type="match status" value="1"/>
</dbReference>
<feature type="region of interest" description="Disordered" evidence="3">
    <location>
        <begin position="821"/>
        <end position="850"/>
    </location>
</feature>
<dbReference type="SMART" id="SM00261">
    <property type="entry name" value="FU"/>
    <property type="match status" value="6"/>
</dbReference>
<feature type="compositionally biased region" description="Basic and acidic residues" evidence="3">
    <location>
        <begin position="932"/>
        <end position="945"/>
    </location>
</feature>
<gene>
    <name evidence="6" type="ORF">PNOK_0413100</name>
</gene>
<proteinExistence type="predicted"/>
<feature type="region of interest" description="Disordered" evidence="3">
    <location>
        <begin position="1039"/>
        <end position="1059"/>
    </location>
</feature>
<dbReference type="Proteomes" id="UP000217199">
    <property type="component" value="Unassembled WGS sequence"/>
</dbReference>
<organism evidence="6 7">
    <name type="scientific">Pyrrhoderma noxium</name>
    <dbReference type="NCBI Taxonomy" id="2282107"/>
    <lineage>
        <taxon>Eukaryota</taxon>
        <taxon>Fungi</taxon>
        <taxon>Dikarya</taxon>
        <taxon>Basidiomycota</taxon>
        <taxon>Agaricomycotina</taxon>
        <taxon>Agaricomycetes</taxon>
        <taxon>Hymenochaetales</taxon>
        <taxon>Hymenochaetaceae</taxon>
        <taxon>Pyrrhoderma</taxon>
    </lineage>
</organism>
<keyword evidence="4" id="KW-0472">Membrane</keyword>
<dbReference type="AlphaFoldDB" id="A0A286UPR2"/>
<name>A0A286UPR2_9AGAM</name>
<dbReference type="PROSITE" id="PS01248">
    <property type="entry name" value="EGF_LAM_1"/>
    <property type="match status" value="1"/>
</dbReference>
<feature type="compositionally biased region" description="Basic and acidic residues" evidence="3">
    <location>
        <begin position="877"/>
        <end position="888"/>
    </location>
</feature>
<feature type="compositionally biased region" description="Polar residues" evidence="3">
    <location>
        <begin position="913"/>
        <end position="927"/>
    </location>
</feature>
<dbReference type="CDD" id="cd00055">
    <property type="entry name" value="EGF_Lam"/>
    <property type="match status" value="1"/>
</dbReference>
<evidence type="ECO:0000256" key="3">
    <source>
        <dbReference type="SAM" id="MobiDB-lite"/>
    </source>
</evidence>
<feature type="domain" description="EGF-like" evidence="5">
    <location>
        <begin position="272"/>
        <end position="304"/>
    </location>
</feature>
<reference evidence="6 7" key="1">
    <citation type="journal article" date="2017" name="Mol. Ecol.">
        <title>Comparative and population genomic landscape of Phellinus noxius: A hypervariable fungus causing root rot in trees.</title>
        <authorList>
            <person name="Chung C.L."/>
            <person name="Lee T.J."/>
            <person name="Akiba M."/>
            <person name="Lee H.H."/>
            <person name="Kuo T.H."/>
            <person name="Liu D."/>
            <person name="Ke H.M."/>
            <person name="Yokoi T."/>
            <person name="Roa M.B."/>
            <person name="Lu M.J."/>
            <person name="Chang Y.Y."/>
            <person name="Ann P.J."/>
            <person name="Tsai J.N."/>
            <person name="Chen C.Y."/>
            <person name="Tzean S.S."/>
            <person name="Ota Y."/>
            <person name="Hattori T."/>
            <person name="Sahashi N."/>
            <person name="Liou R.F."/>
            <person name="Kikuchi T."/>
            <person name="Tsai I.J."/>
        </authorList>
    </citation>
    <scope>NUCLEOTIDE SEQUENCE [LARGE SCALE GENOMIC DNA]</scope>
    <source>
        <strain evidence="6 7">FFPRI411160</strain>
    </source>
</reference>
<dbReference type="SUPFAM" id="SSF57184">
    <property type="entry name" value="Growth factor receptor domain"/>
    <property type="match status" value="2"/>
</dbReference>
<dbReference type="InterPro" id="IPR000742">
    <property type="entry name" value="EGF"/>
</dbReference>
<dbReference type="InterPro" id="IPR002049">
    <property type="entry name" value="LE_dom"/>
</dbReference>
<dbReference type="Gene3D" id="2.10.220.10">
    <property type="entry name" value="Hormone Receptor, Insulin-like Growth Factor Receptor 1, Chain A, domain 2"/>
    <property type="match status" value="4"/>
</dbReference>
<feature type="compositionally biased region" description="Basic residues" evidence="3">
    <location>
        <begin position="894"/>
        <end position="908"/>
    </location>
</feature>
<dbReference type="STRING" id="2282107.A0A286UPR2"/>
<keyword evidence="2" id="KW-1015">Disulfide bond</keyword>
<keyword evidence="6" id="KW-0675">Receptor</keyword>
<accession>A0A286UPR2</accession>
<evidence type="ECO:0000313" key="6">
    <source>
        <dbReference type="EMBL" id="PAV21504.1"/>
    </source>
</evidence>
<keyword evidence="4" id="KW-0812">Transmembrane</keyword>
<dbReference type="OrthoDB" id="18487at2759"/>
<dbReference type="Gene3D" id="2.10.25.10">
    <property type="entry name" value="Laminin"/>
    <property type="match status" value="1"/>
</dbReference>
<dbReference type="PROSITE" id="PS50026">
    <property type="entry name" value="EGF_3"/>
    <property type="match status" value="1"/>
</dbReference>
<keyword evidence="7" id="KW-1185">Reference proteome</keyword>
<dbReference type="EMBL" id="NBII01000003">
    <property type="protein sequence ID" value="PAV21504.1"/>
    <property type="molecule type" value="Genomic_DNA"/>
</dbReference>
<feature type="region of interest" description="Disordered" evidence="3">
    <location>
        <begin position="875"/>
        <end position="955"/>
    </location>
</feature>
<evidence type="ECO:0000259" key="5">
    <source>
        <dbReference type="PROSITE" id="PS50026"/>
    </source>
</evidence>
<dbReference type="InParanoid" id="A0A286UPR2"/>
<dbReference type="CDD" id="cd00064">
    <property type="entry name" value="FU"/>
    <property type="match status" value="4"/>
</dbReference>
<dbReference type="SMART" id="SM00181">
    <property type="entry name" value="EGF"/>
    <property type="match status" value="6"/>
</dbReference>
<dbReference type="PANTHER" id="PTHR15332:SF175">
    <property type="entry name" value="PROPROTEIN CONVERTASE SUBTILISIN_KEXIN TYPE 5-LIKE"/>
    <property type="match status" value="1"/>
</dbReference>
<evidence type="ECO:0000313" key="7">
    <source>
        <dbReference type="Proteomes" id="UP000217199"/>
    </source>
</evidence>
<evidence type="ECO:0000256" key="2">
    <source>
        <dbReference type="PROSITE-ProRule" id="PRU00076"/>
    </source>
</evidence>
<dbReference type="InterPro" id="IPR006212">
    <property type="entry name" value="Furin_repeat"/>
</dbReference>
<protein>
    <submittedName>
        <fullName evidence="6">Growth factor receptor domain-containing</fullName>
    </submittedName>
</protein>
<dbReference type="SMART" id="SM00180">
    <property type="entry name" value="EGF_Lam"/>
    <property type="match status" value="2"/>
</dbReference>
<feature type="disulfide bond" evidence="2">
    <location>
        <begin position="294"/>
        <end position="303"/>
    </location>
</feature>
<feature type="transmembrane region" description="Helical" evidence="4">
    <location>
        <begin position="752"/>
        <end position="773"/>
    </location>
</feature>
<keyword evidence="4" id="KW-1133">Transmembrane helix</keyword>
<dbReference type="PROSITE" id="PS00022">
    <property type="entry name" value="EGF_1"/>
    <property type="match status" value="1"/>
</dbReference>
<keyword evidence="1 2" id="KW-0245">EGF-like domain</keyword>
<feature type="region of interest" description="Disordered" evidence="3">
    <location>
        <begin position="1"/>
        <end position="23"/>
    </location>
</feature>
<feature type="disulfide bond" evidence="2">
    <location>
        <begin position="276"/>
        <end position="286"/>
    </location>
</feature>
<feature type="compositionally biased region" description="Basic and acidic residues" evidence="3">
    <location>
        <begin position="1"/>
        <end position="18"/>
    </location>
</feature>
<comment type="caution">
    <text evidence="6">The sequence shown here is derived from an EMBL/GenBank/DDBJ whole genome shotgun (WGS) entry which is preliminary data.</text>
</comment>
<dbReference type="InterPro" id="IPR009030">
    <property type="entry name" value="Growth_fac_rcpt_cys_sf"/>
</dbReference>
<comment type="caution">
    <text evidence="2">Lacks conserved residue(s) required for the propagation of feature annotation.</text>
</comment>
<sequence>MPSHYERLPQSPTRREDASSLTSTSVFDLGEEEVSIGRPRAIIPSPAHVAFIHDPRFDLPTPPKWQRGALLFFIAFMFWLGRISSEYLYCRTWASGLRNEDILTSIVAQDSAKVVCIAGQCVQGFTNLALGATLSSSSVGTDLLLLPDTYAASTDPQLLHSVLTSTSATLKGSAGFSNSSSISLPISLGVQPGFAFYSSSNYSGSADYIPLPTTANASNITSSIDSPSFIISSNTWVEILISNNRVIFWDASPDTLQLPVPFSSDVILSQLQSASCSTACTSGGICTSQGSCACLPGFTGSSCEACQSGFFGKECQACPSDCEICDDGINGSGLCLKPKGLTQSCNCVNGKCQTDGSCSCNAGWKDNTNGTKCSTCADGFFLSDDGSCKVCQLGCSSCLDSTGICSACESGFTLSSTDSTKCTPQSSVTSTGTVCPDGSFSNGTACTACNALCSTCTGSTGNDCIVCGSGRYKFNGSCVDVDSNGVCQTGLTAGNGFVADNNKKECEACPEKCTACGITSFTIASTIDQAKCTSCLPGFVLSSGQCVESCPNGSFLDPKDNTTCSNCDSTCSTCANSSTTCLTCANNLLASGGTCVTSCPSGTFSSSGACVSCHPDCATCTGTSFNQCSTCPSSRPVLSNGRCLPVCSKAEFFDSASGSCKSCDSSCASCSGDGGANCLSCASDNNILRSGRCVSAACESGTSVVNGLGICLSDLVAIPQTSSPTGTSSGILPSITGIDSPIVEDRGQRLEWWQILLMALGCAFIILVLLLCWRRQARKRRLAATQEFARQKQLDRPKTWRERVIRFGERLFGHSIGERALGSRRRSPTGPIALRDIGSGSGADDKTGYNDRIREAEEIRYSTDVDKILDGYAYSGRTRDSRGAHKGNDLPLSYRHRNLKHESRRHSKKTESDLNTMSDESMYTYLTGQPRRATEVRQPVRDDFRPPIPTSHLTNLDTRHLDRSQSRFSHSSYTLSSLGTSDPIPNRFVDRIPTPAEEYASSVRDRQPSPEYHDRHLIDLDGEPASYVGAQGYGQHSNNYLLKQTHTGSSGSSRNPFRR</sequence>